<dbReference type="PANTHER" id="PTHR48069:SF3">
    <property type="entry name" value="DIHYDROFOLATE REDUCTASE"/>
    <property type="match status" value="1"/>
</dbReference>
<dbReference type="SUPFAM" id="SSF53597">
    <property type="entry name" value="Dihydrofolate reductase-like"/>
    <property type="match status" value="1"/>
</dbReference>
<dbReference type="Proteomes" id="UP001220377">
    <property type="component" value="Chromosome"/>
</dbReference>
<comment type="similarity">
    <text evidence="2 7">Belongs to the dihydrofolate reductase family.</text>
</comment>
<reference evidence="9 10" key="1">
    <citation type="submission" date="2023-02" db="EMBL/GenBank/DDBJ databases">
        <title>Genome sequence of Lacticaseibacillus sp. KACC 23028.</title>
        <authorList>
            <person name="Kim S."/>
            <person name="Heo J."/>
            <person name="Kwon S.-W."/>
        </authorList>
    </citation>
    <scope>NUCLEOTIDE SEQUENCE [LARGE SCALE GENOMIC DNA]</scope>
    <source>
        <strain evidence="9 10">KACC 23028</strain>
    </source>
</reference>
<keyword evidence="5 7" id="KW-0521">NADP</keyword>
<dbReference type="PROSITE" id="PS51330">
    <property type="entry name" value="DHFR_2"/>
    <property type="match status" value="1"/>
</dbReference>
<evidence type="ECO:0000256" key="5">
    <source>
        <dbReference type="ARBA" id="ARBA00022857"/>
    </source>
</evidence>
<protein>
    <recommendedName>
        <fullName evidence="3 7">Dihydrofolate reductase</fullName>
        <ecNumber evidence="3 7">1.5.1.3</ecNumber>
    </recommendedName>
</protein>
<dbReference type="PANTHER" id="PTHR48069">
    <property type="entry name" value="DIHYDROFOLATE REDUCTASE"/>
    <property type="match status" value="1"/>
</dbReference>
<keyword evidence="4 7" id="KW-0554">One-carbon metabolism</keyword>
<name>A0ABY7WTD5_9LACO</name>
<feature type="domain" description="DHFR" evidence="8">
    <location>
        <begin position="1"/>
        <end position="161"/>
    </location>
</feature>
<dbReference type="InterPro" id="IPR024072">
    <property type="entry name" value="DHFR-like_dom_sf"/>
</dbReference>
<evidence type="ECO:0000259" key="8">
    <source>
        <dbReference type="PROSITE" id="PS51330"/>
    </source>
</evidence>
<organism evidence="9 10">
    <name type="scientific">Lacticaseibacillus pabuli</name>
    <dbReference type="NCBI Taxonomy" id="3025672"/>
    <lineage>
        <taxon>Bacteria</taxon>
        <taxon>Bacillati</taxon>
        <taxon>Bacillota</taxon>
        <taxon>Bacilli</taxon>
        <taxon>Lactobacillales</taxon>
        <taxon>Lactobacillaceae</taxon>
        <taxon>Lacticaseibacillus</taxon>
    </lineage>
</organism>
<dbReference type="Pfam" id="PF00186">
    <property type="entry name" value="DHFR_1"/>
    <property type="match status" value="1"/>
</dbReference>
<dbReference type="PRINTS" id="PR00070">
    <property type="entry name" value="DHFR"/>
</dbReference>
<keyword evidence="10" id="KW-1185">Reference proteome</keyword>
<evidence type="ECO:0000256" key="1">
    <source>
        <dbReference type="ARBA" id="ARBA00004903"/>
    </source>
</evidence>
<dbReference type="PIRSF" id="PIRSF000194">
    <property type="entry name" value="DHFR"/>
    <property type="match status" value="1"/>
</dbReference>
<gene>
    <name evidence="9" type="ORF">PQ472_10450</name>
</gene>
<sequence>MIAFIWAQDRNGIIGKDGKLPWHLRDDLQLFKQRTLGQILLMGRKTYDGMPTKPLPGRTNVVLTRKTDFNPDGCVVVNDRQAALDYAAKHPDQQLFIGGGSEVFKLFADDADTLYITRLAGAFDGDTEMPKLNWNDFVLDDTMVVPNADPQLSHVFETWRRKK</sequence>
<accession>A0ABY7WTD5</accession>
<dbReference type="EC" id="1.5.1.3" evidence="3 7"/>
<evidence type="ECO:0000313" key="9">
    <source>
        <dbReference type="EMBL" id="WDF82299.1"/>
    </source>
</evidence>
<evidence type="ECO:0000256" key="4">
    <source>
        <dbReference type="ARBA" id="ARBA00022563"/>
    </source>
</evidence>
<dbReference type="RefSeq" id="WP_274259661.1">
    <property type="nucleotide sequence ID" value="NZ_CP117884.1"/>
</dbReference>
<evidence type="ECO:0000313" key="10">
    <source>
        <dbReference type="Proteomes" id="UP001220377"/>
    </source>
</evidence>
<comment type="pathway">
    <text evidence="1 7">Cofactor biosynthesis; tetrahydrofolate biosynthesis; 5,6,7,8-tetrahydrofolate from 7,8-dihydrofolate: step 1/1.</text>
</comment>
<keyword evidence="6 7" id="KW-0560">Oxidoreductase</keyword>
<evidence type="ECO:0000256" key="7">
    <source>
        <dbReference type="PIRNR" id="PIRNR000194"/>
    </source>
</evidence>
<evidence type="ECO:0000256" key="3">
    <source>
        <dbReference type="ARBA" id="ARBA00012856"/>
    </source>
</evidence>
<comment type="catalytic activity">
    <reaction evidence="7">
        <text>(6S)-5,6,7,8-tetrahydrofolate + NADP(+) = 7,8-dihydrofolate + NADPH + H(+)</text>
        <dbReference type="Rhea" id="RHEA:15009"/>
        <dbReference type="ChEBI" id="CHEBI:15378"/>
        <dbReference type="ChEBI" id="CHEBI:57451"/>
        <dbReference type="ChEBI" id="CHEBI:57453"/>
        <dbReference type="ChEBI" id="CHEBI:57783"/>
        <dbReference type="ChEBI" id="CHEBI:58349"/>
        <dbReference type="EC" id="1.5.1.3"/>
    </reaction>
</comment>
<dbReference type="EMBL" id="CP117884">
    <property type="protein sequence ID" value="WDF82299.1"/>
    <property type="molecule type" value="Genomic_DNA"/>
</dbReference>
<dbReference type="Gene3D" id="3.40.430.10">
    <property type="entry name" value="Dihydrofolate Reductase, subunit A"/>
    <property type="match status" value="1"/>
</dbReference>
<comment type="function">
    <text evidence="7">Key enzyme in folate metabolism. Catalyzes an essential reaction for de novo glycine and purine synthesis, and for DNA precursor synthesis.</text>
</comment>
<dbReference type="CDD" id="cd00209">
    <property type="entry name" value="DHFR"/>
    <property type="match status" value="1"/>
</dbReference>
<dbReference type="InterPro" id="IPR001796">
    <property type="entry name" value="DHFR_dom"/>
</dbReference>
<proteinExistence type="inferred from homology"/>
<evidence type="ECO:0000256" key="6">
    <source>
        <dbReference type="ARBA" id="ARBA00023002"/>
    </source>
</evidence>
<dbReference type="InterPro" id="IPR012259">
    <property type="entry name" value="DHFR"/>
</dbReference>
<evidence type="ECO:0000256" key="2">
    <source>
        <dbReference type="ARBA" id="ARBA00009539"/>
    </source>
</evidence>